<dbReference type="InterPro" id="IPR029063">
    <property type="entry name" value="SAM-dependent_MTases_sf"/>
</dbReference>
<accession>A0A2D4L117</accession>
<dbReference type="Pfam" id="PF01135">
    <property type="entry name" value="PCMT"/>
    <property type="match status" value="1"/>
</dbReference>
<dbReference type="PANTHER" id="PTHR11579">
    <property type="entry name" value="PROTEIN-L-ISOASPARTATE O-METHYLTRANSFERASE"/>
    <property type="match status" value="1"/>
</dbReference>
<feature type="chain" id="PRO_5013602187" evidence="2">
    <location>
        <begin position="33"/>
        <end position="99"/>
    </location>
</feature>
<evidence type="ECO:0000256" key="2">
    <source>
        <dbReference type="SAM" id="SignalP"/>
    </source>
</evidence>
<dbReference type="Gene3D" id="3.40.50.150">
    <property type="entry name" value="Vaccinia Virus protein VP39"/>
    <property type="match status" value="1"/>
</dbReference>
<evidence type="ECO:0000313" key="3">
    <source>
        <dbReference type="EMBL" id="LAB14667.1"/>
    </source>
</evidence>
<comment type="similarity">
    <text evidence="1">Belongs to the methyltransferase superfamily. L-isoaspartyl/D-aspartyl protein methyltransferase family.</text>
</comment>
<keyword evidence="2" id="KW-0732">Signal</keyword>
<reference evidence="3" key="2">
    <citation type="submission" date="2017-11" db="EMBL/GenBank/DDBJ databases">
        <title>Coralsnake Venomics: Analyses of Venom Gland Transcriptomes and Proteomes of Six Brazilian Taxa.</title>
        <authorList>
            <person name="Aird S.D."/>
            <person name="Jorge da Silva N."/>
            <person name="Qiu L."/>
            <person name="Villar-Briones A."/>
            <person name="Aparecida-Saddi V."/>
            <person name="Campos-Telles M.P."/>
            <person name="Grau M."/>
            <person name="Mikheyev A.S."/>
        </authorList>
    </citation>
    <scope>NUCLEOTIDE SEQUENCE</scope>
    <source>
        <tissue evidence="3">Venom_gland</tissue>
    </source>
</reference>
<reference evidence="3" key="1">
    <citation type="submission" date="2017-07" db="EMBL/GenBank/DDBJ databases">
        <authorList>
            <person name="Mikheyev A."/>
            <person name="Grau M."/>
        </authorList>
    </citation>
    <scope>NUCLEOTIDE SEQUENCE</scope>
    <source>
        <tissue evidence="3">Venom_gland</tissue>
    </source>
</reference>
<feature type="signal peptide" evidence="2">
    <location>
        <begin position="1"/>
        <end position="32"/>
    </location>
</feature>
<dbReference type="InterPro" id="IPR000682">
    <property type="entry name" value="PCMT"/>
</dbReference>
<dbReference type="GO" id="GO:0005737">
    <property type="term" value="C:cytoplasm"/>
    <property type="evidence" value="ECO:0007669"/>
    <property type="project" value="TreeGrafter"/>
</dbReference>
<dbReference type="GO" id="GO:0004719">
    <property type="term" value="F:protein-L-isoaspartate (D-aspartate) O-methyltransferase activity"/>
    <property type="evidence" value="ECO:0007669"/>
    <property type="project" value="InterPro"/>
</dbReference>
<protein>
    <submittedName>
        <fullName evidence="3">Uncharacterized protein</fullName>
    </submittedName>
</protein>
<dbReference type="EMBL" id="IACL01107208">
    <property type="protein sequence ID" value="LAB14667.1"/>
    <property type="molecule type" value="Transcribed_RNA"/>
</dbReference>
<proteinExistence type="inferred from homology"/>
<dbReference type="AlphaFoldDB" id="A0A2D4L117"/>
<evidence type="ECO:0000256" key="1">
    <source>
        <dbReference type="ARBA" id="ARBA00005369"/>
    </source>
</evidence>
<dbReference type="PANTHER" id="PTHR11579:SF19">
    <property type="entry name" value="PROTEIN-L-ISOASPARTATE O-METHYLTRANSFERASE"/>
    <property type="match status" value="1"/>
</dbReference>
<organism evidence="3">
    <name type="scientific">Micrurus paraensis</name>
    <dbReference type="NCBI Taxonomy" id="1970185"/>
    <lineage>
        <taxon>Eukaryota</taxon>
        <taxon>Metazoa</taxon>
        <taxon>Chordata</taxon>
        <taxon>Craniata</taxon>
        <taxon>Vertebrata</taxon>
        <taxon>Euteleostomi</taxon>
        <taxon>Lepidosauria</taxon>
        <taxon>Squamata</taxon>
        <taxon>Bifurcata</taxon>
        <taxon>Unidentata</taxon>
        <taxon>Episquamata</taxon>
        <taxon>Toxicofera</taxon>
        <taxon>Serpentes</taxon>
        <taxon>Colubroidea</taxon>
        <taxon>Elapidae</taxon>
        <taxon>Elapinae</taxon>
        <taxon>Micrurus</taxon>
    </lineage>
</organism>
<name>A0A2D4L117_9SAUR</name>
<sequence length="99" mass="11470">MARKDWEHLCAMSNLLPFSVLLMGLLPTRTMAWTSTGKTHAELINNLYKNGVIKSQRVHAAMLATDRAHYTNYFPYMDSPQSIGKIADYYQLIYKYCIY</sequence>